<dbReference type="Proteomes" id="UP000263642">
    <property type="component" value="Unassembled WGS sequence"/>
</dbReference>
<feature type="transmembrane region" description="Helical" evidence="1">
    <location>
        <begin position="438"/>
        <end position="462"/>
    </location>
</feature>
<feature type="transmembrane region" description="Helical" evidence="1">
    <location>
        <begin position="70"/>
        <end position="86"/>
    </location>
</feature>
<evidence type="ECO:0000313" key="3">
    <source>
        <dbReference type="Proteomes" id="UP000263642"/>
    </source>
</evidence>
<organism evidence="2 3">
    <name type="scientific">Gimesia maris</name>
    <dbReference type="NCBI Taxonomy" id="122"/>
    <lineage>
        <taxon>Bacteria</taxon>
        <taxon>Pseudomonadati</taxon>
        <taxon>Planctomycetota</taxon>
        <taxon>Planctomycetia</taxon>
        <taxon>Planctomycetales</taxon>
        <taxon>Planctomycetaceae</taxon>
        <taxon>Gimesia</taxon>
    </lineage>
</organism>
<reference evidence="2 3" key="1">
    <citation type="journal article" date="2018" name="Nat. Biotechnol.">
        <title>A standardized bacterial taxonomy based on genome phylogeny substantially revises the tree of life.</title>
        <authorList>
            <person name="Parks D.H."/>
            <person name="Chuvochina M."/>
            <person name="Waite D.W."/>
            <person name="Rinke C."/>
            <person name="Skarshewski A."/>
            <person name="Chaumeil P.A."/>
            <person name="Hugenholtz P."/>
        </authorList>
    </citation>
    <scope>NUCLEOTIDE SEQUENCE [LARGE SCALE GENOMIC DNA]</scope>
    <source>
        <strain evidence="2">UBA9375</strain>
    </source>
</reference>
<feature type="transmembrane region" description="Helical" evidence="1">
    <location>
        <begin position="548"/>
        <end position="567"/>
    </location>
</feature>
<sequence length="588" mass="66055">MSDQIQPDPDEELVPDEVIPHQKLPPLKYRDLPPAISWRKMIGPSIMLAGLSLGSGEFVLWPYITYKTGFIFFWACLLGVLTQFFMNMEIERWTLSTGESAITGFCRLNKHWAWIMLFLNIIPWAWPGWATGAGTMLSWTFFGPETIATAQIDPVPSPLSLDNLPSEKIEYSTETGLLKWRGDMSMEERDLLSNVFVQNQIQNHAPVLFEKINQRQDLQYEAKYSTFLGIAGLLLVGIVLTTGPVVYNTVEKIQIFLVGMIFVIAVVLGIYLIEPYAISSMMKGAVNFGQMPDESSGLKTMALLGALAFAGAGGTMNLGQSNFIKDKGYGMGKYIGRITSPITGQEEAVSEVGYHFKHTAENQKRWQQWWRAANIEHFFSFFLTCLACLVLLSLISYSLFYQADGQLKEGVSQFGTGLNFIWGQAILLEGRLGGTFKLMFLLMGAAILLTTELGVLDATARISADILKVNYLRDNARWSLSKLYYCFLWGEILLGSAILLYGSVNPHFKQPLFLIETSAAMNGGVMFLYSMILLYMNSKILSRSISTSPLRFVAMVWAAAFFGYFSLQAFRMQIIPYISPYFKLLFSY</sequence>
<name>A0A3D3R7P5_9PLAN</name>
<evidence type="ECO:0000256" key="1">
    <source>
        <dbReference type="SAM" id="Phobius"/>
    </source>
</evidence>
<feature type="transmembrane region" description="Helical" evidence="1">
    <location>
        <begin position="253"/>
        <end position="273"/>
    </location>
</feature>
<feature type="transmembrane region" description="Helical" evidence="1">
    <location>
        <begin position="513"/>
        <end position="536"/>
    </location>
</feature>
<protein>
    <submittedName>
        <fullName evidence="2">Uncharacterized protein</fullName>
    </submittedName>
</protein>
<accession>A0A3D3R7P5</accession>
<dbReference type="NCBIfam" id="NF037982">
    <property type="entry name" value="Nramp_1"/>
    <property type="match status" value="2"/>
</dbReference>
<feature type="transmembrane region" description="Helical" evidence="1">
    <location>
        <begin position="483"/>
        <end position="501"/>
    </location>
</feature>
<evidence type="ECO:0000313" key="2">
    <source>
        <dbReference type="EMBL" id="HCO24606.1"/>
    </source>
</evidence>
<keyword evidence="1" id="KW-1133">Transmembrane helix</keyword>
<keyword evidence="1" id="KW-0812">Transmembrane</keyword>
<dbReference type="AlphaFoldDB" id="A0A3D3R7P5"/>
<keyword evidence="1" id="KW-0472">Membrane</keyword>
<proteinExistence type="predicted"/>
<feature type="transmembrane region" description="Helical" evidence="1">
    <location>
        <begin position="224"/>
        <end position="247"/>
    </location>
</feature>
<comment type="caution">
    <text evidence="2">The sequence shown here is derived from an EMBL/GenBank/DDBJ whole genome shotgun (WGS) entry which is preliminary data.</text>
</comment>
<feature type="transmembrane region" description="Helical" evidence="1">
    <location>
        <begin position="378"/>
        <end position="400"/>
    </location>
</feature>
<gene>
    <name evidence="2" type="ORF">DIT97_16830</name>
</gene>
<dbReference type="EMBL" id="DQAY01000104">
    <property type="protein sequence ID" value="HCO24606.1"/>
    <property type="molecule type" value="Genomic_DNA"/>
</dbReference>